<reference evidence="2 3" key="1">
    <citation type="journal article" date="2014" name="PLoS ONE">
        <title>Genome Information of Methylobacterium oryzae, a Plant-Probiotic Methylotroph in the Phyllosphere.</title>
        <authorList>
            <person name="Kwak M.J."/>
            <person name="Jeong H."/>
            <person name="Madhaiyan M."/>
            <person name="Lee Y."/>
            <person name="Sa T.M."/>
            <person name="Oh T.K."/>
            <person name="Kim J.F."/>
        </authorList>
    </citation>
    <scope>NUCLEOTIDE SEQUENCE [LARGE SCALE GENOMIC DNA]</scope>
    <source>
        <strain evidence="2 3">CBMB20</strain>
    </source>
</reference>
<dbReference type="STRING" id="693986.MOC_4296"/>
<dbReference type="Proteomes" id="UP000029492">
    <property type="component" value="Chromosome"/>
</dbReference>
<evidence type="ECO:0000313" key="2">
    <source>
        <dbReference type="EMBL" id="AIQ92051.1"/>
    </source>
</evidence>
<proteinExistence type="predicted"/>
<evidence type="ECO:0000313" key="3">
    <source>
        <dbReference type="Proteomes" id="UP000029492"/>
    </source>
</evidence>
<feature type="region of interest" description="Disordered" evidence="1">
    <location>
        <begin position="1"/>
        <end position="51"/>
    </location>
</feature>
<accession>A0A089NVT2</accession>
<dbReference type="KEGG" id="mor:MOC_4296"/>
<dbReference type="EMBL" id="CP003811">
    <property type="protein sequence ID" value="AIQ92051.1"/>
    <property type="molecule type" value="Genomic_DNA"/>
</dbReference>
<sequence length="51" mass="5200">MRQGSQGEARAVAAADGAGGVTVGVRRPSRCAHGFSDDTRNRDPPTRGGCS</sequence>
<organism evidence="2 3">
    <name type="scientific">Methylobacterium oryzae CBMB20</name>
    <dbReference type="NCBI Taxonomy" id="693986"/>
    <lineage>
        <taxon>Bacteria</taxon>
        <taxon>Pseudomonadati</taxon>
        <taxon>Pseudomonadota</taxon>
        <taxon>Alphaproteobacteria</taxon>
        <taxon>Hyphomicrobiales</taxon>
        <taxon>Methylobacteriaceae</taxon>
        <taxon>Methylobacterium</taxon>
    </lineage>
</organism>
<dbReference type="AlphaFoldDB" id="A0A089NVT2"/>
<dbReference type="HOGENOM" id="CLU_3100745_0_0_5"/>
<feature type="compositionally biased region" description="Basic and acidic residues" evidence="1">
    <location>
        <begin position="35"/>
        <end position="45"/>
    </location>
</feature>
<name>A0A089NVT2_9HYPH</name>
<evidence type="ECO:0000256" key="1">
    <source>
        <dbReference type="SAM" id="MobiDB-lite"/>
    </source>
</evidence>
<protein>
    <submittedName>
        <fullName evidence="2">Protein of unassigned function</fullName>
    </submittedName>
</protein>
<keyword evidence="3" id="KW-1185">Reference proteome</keyword>
<gene>
    <name evidence="2" type="ORF">MOC_4296</name>
</gene>